<dbReference type="EMBL" id="BGZK01000369">
    <property type="protein sequence ID" value="GBP39624.1"/>
    <property type="molecule type" value="Genomic_DNA"/>
</dbReference>
<dbReference type="Proteomes" id="UP000299102">
    <property type="component" value="Unassembled WGS sequence"/>
</dbReference>
<organism evidence="1 2">
    <name type="scientific">Eumeta variegata</name>
    <name type="common">Bagworm moth</name>
    <name type="synonym">Eumeta japonica</name>
    <dbReference type="NCBI Taxonomy" id="151549"/>
    <lineage>
        <taxon>Eukaryota</taxon>
        <taxon>Metazoa</taxon>
        <taxon>Ecdysozoa</taxon>
        <taxon>Arthropoda</taxon>
        <taxon>Hexapoda</taxon>
        <taxon>Insecta</taxon>
        <taxon>Pterygota</taxon>
        <taxon>Neoptera</taxon>
        <taxon>Endopterygota</taxon>
        <taxon>Lepidoptera</taxon>
        <taxon>Glossata</taxon>
        <taxon>Ditrysia</taxon>
        <taxon>Tineoidea</taxon>
        <taxon>Psychidae</taxon>
        <taxon>Oiketicinae</taxon>
        <taxon>Eumeta</taxon>
    </lineage>
</organism>
<evidence type="ECO:0000313" key="2">
    <source>
        <dbReference type="Proteomes" id="UP000299102"/>
    </source>
</evidence>
<name>A0A4C1VP29_EUMVA</name>
<reference evidence="1 2" key="1">
    <citation type="journal article" date="2019" name="Commun. Biol.">
        <title>The bagworm genome reveals a unique fibroin gene that provides high tensile strength.</title>
        <authorList>
            <person name="Kono N."/>
            <person name="Nakamura H."/>
            <person name="Ohtoshi R."/>
            <person name="Tomita M."/>
            <person name="Numata K."/>
            <person name="Arakawa K."/>
        </authorList>
    </citation>
    <scope>NUCLEOTIDE SEQUENCE [LARGE SCALE GENOMIC DNA]</scope>
</reference>
<gene>
    <name evidence="1" type="ORF">EVAR_25447_1</name>
</gene>
<proteinExistence type="predicted"/>
<sequence length="146" mass="16141">MSTCARAAPSGARPAPQHFVPRLFHNSCAPSKRSELWFFPASSGEAYARAGRRLRTVIGRRRGRRPSSGGNYRLLILFICSESERSFGLDHLRAVLDPRGRARRRGGGAGGGAECRGVLFLRTVIDHRARTCSYAPKNLYRLSKPS</sequence>
<keyword evidence="2" id="KW-1185">Reference proteome</keyword>
<accession>A0A4C1VP29</accession>
<evidence type="ECO:0000313" key="1">
    <source>
        <dbReference type="EMBL" id="GBP39624.1"/>
    </source>
</evidence>
<dbReference type="AlphaFoldDB" id="A0A4C1VP29"/>
<protein>
    <submittedName>
        <fullName evidence="1">Uncharacterized protein</fullName>
    </submittedName>
</protein>
<comment type="caution">
    <text evidence="1">The sequence shown here is derived from an EMBL/GenBank/DDBJ whole genome shotgun (WGS) entry which is preliminary data.</text>
</comment>